<evidence type="ECO:0000313" key="1">
    <source>
        <dbReference type="EMBL" id="SDQ11442.1"/>
    </source>
</evidence>
<sequence>MQIEEIADTRMVAAAPGVHAQSPLRVVRRLDDPSGFRSLETHEQVEFPYEFIAEVEVVEGRYEIVQLLFRGGQNPIGTGWLAKTPIADIRLYALNYTNIEVQDQDGQKREIYANKFIDTWCEEARGGSPASDLRSLAIVYRVIRLGWRNPVARLAGLLGVHHDTVRRWIVSAVKSGHLEAWERG</sequence>
<dbReference type="STRING" id="1079994.SAMN04488565_0626"/>
<reference evidence="1 2" key="1">
    <citation type="submission" date="2016-10" db="EMBL/GenBank/DDBJ databases">
        <authorList>
            <person name="de Groot N.N."/>
        </authorList>
    </citation>
    <scope>NUCLEOTIDE SEQUENCE [LARGE SCALE GENOMIC DNA]</scope>
    <source>
        <strain evidence="1 2">DSM 22788</strain>
    </source>
</reference>
<proteinExistence type="predicted"/>
<dbReference type="AlphaFoldDB" id="A0A1H0Y8K3"/>
<name>A0A1H0Y8K3_9MICO</name>
<organism evidence="1 2">
    <name type="scientific">Leucobacter chromiiresistens</name>
    <dbReference type="NCBI Taxonomy" id="1079994"/>
    <lineage>
        <taxon>Bacteria</taxon>
        <taxon>Bacillati</taxon>
        <taxon>Actinomycetota</taxon>
        <taxon>Actinomycetes</taxon>
        <taxon>Micrococcales</taxon>
        <taxon>Microbacteriaceae</taxon>
        <taxon>Leucobacter</taxon>
    </lineage>
</organism>
<protein>
    <submittedName>
        <fullName evidence="1">Uncharacterized protein</fullName>
    </submittedName>
</protein>
<dbReference type="EMBL" id="FNKB01000001">
    <property type="protein sequence ID" value="SDQ11442.1"/>
    <property type="molecule type" value="Genomic_DNA"/>
</dbReference>
<dbReference type="RefSeq" id="WP_010155598.1">
    <property type="nucleotide sequence ID" value="NZ_FNKB01000001.1"/>
</dbReference>
<accession>A0A1H0Y8K3</accession>
<gene>
    <name evidence="1" type="ORF">SAMN04488565_0626</name>
</gene>
<dbReference type="OrthoDB" id="4330255at2"/>
<dbReference type="Proteomes" id="UP000182690">
    <property type="component" value="Unassembled WGS sequence"/>
</dbReference>
<evidence type="ECO:0000313" key="2">
    <source>
        <dbReference type="Proteomes" id="UP000182690"/>
    </source>
</evidence>